<dbReference type="InterPro" id="IPR007346">
    <property type="entry name" value="Endonuclease-I"/>
</dbReference>
<dbReference type="RefSeq" id="WP_344933899.1">
    <property type="nucleotide sequence ID" value="NZ_BAABDM010000002.1"/>
</dbReference>
<sequence>MNRSFNWANKLVLMAFLVIVGQTFANAAPTSFGVAKTELKKYVYFDRNDDGDFYCGCDWRWVGASGGRIDLASCGYKTRSQAVRAARTEWEHIVPASSMGGQRQCWQNGGRKNCSANDPFFSVMEADMHNLTPASGEVNADRSNFRFAEIPGEATQYGACDAETDFKGRRFEPRPEVRGMIARVNFYIHDRYNLKLSRSQEQLFMAWNNMHPVSEWEKERDRRIAKRMGHSNPFVTGERSWSRGHKNSGEGLANQTKGQVQKQPVVQQIASNQSGWGVRGNKNSHIYHLSVGCSAYEKVAVHNRREFKSEQEAINAGYRKAGNCR</sequence>
<evidence type="ECO:0000256" key="5">
    <source>
        <dbReference type="SAM" id="SignalP"/>
    </source>
</evidence>
<organism evidence="6 7">
    <name type="scientific">Zhongshania borealis</name>
    <dbReference type="NCBI Taxonomy" id="889488"/>
    <lineage>
        <taxon>Bacteria</taxon>
        <taxon>Pseudomonadati</taxon>
        <taxon>Pseudomonadota</taxon>
        <taxon>Gammaproteobacteria</taxon>
        <taxon>Cellvibrionales</taxon>
        <taxon>Spongiibacteraceae</taxon>
        <taxon>Zhongshania</taxon>
    </lineage>
</organism>
<dbReference type="InterPro" id="IPR044925">
    <property type="entry name" value="His-Me_finger_sf"/>
</dbReference>
<evidence type="ECO:0000256" key="4">
    <source>
        <dbReference type="SAM" id="MobiDB-lite"/>
    </source>
</evidence>
<evidence type="ECO:0000256" key="3">
    <source>
        <dbReference type="ARBA" id="ARBA00022801"/>
    </source>
</evidence>
<dbReference type="PANTHER" id="PTHR33607:SF2">
    <property type="entry name" value="ENDONUCLEASE-1"/>
    <property type="match status" value="1"/>
</dbReference>
<feature type="signal peptide" evidence="5">
    <location>
        <begin position="1"/>
        <end position="27"/>
    </location>
</feature>
<gene>
    <name evidence="6" type="ORF">GCM10022414_13750</name>
</gene>
<dbReference type="PANTHER" id="PTHR33607">
    <property type="entry name" value="ENDONUCLEASE-1"/>
    <property type="match status" value="1"/>
</dbReference>
<keyword evidence="5" id="KW-0732">Signal</keyword>
<dbReference type="SUPFAM" id="SSF57884">
    <property type="entry name" value="Ada DNA repair protein, N-terminal domain (N-Ada 10)"/>
    <property type="match status" value="1"/>
</dbReference>
<evidence type="ECO:0000256" key="2">
    <source>
        <dbReference type="ARBA" id="ARBA00022722"/>
    </source>
</evidence>
<proteinExistence type="inferred from homology"/>
<evidence type="ECO:0000256" key="1">
    <source>
        <dbReference type="ARBA" id="ARBA00006429"/>
    </source>
</evidence>
<reference evidence="7" key="1">
    <citation type="journal article" date="2019" name="Int. J. Syst. Evol. Microbiol.">
        <title>The Global Catalogue of Microorganisms (GCM) 10K type strain sequencing project: providing services to taxonomists for standard genome sequencing and annotation.</title>
        <authorList>
            <consortium name="The Broad Institute Genomics Platform"/>
            <consortium name="The Broad Institute Genome Sequencing Center for Infectious Disease"/>
            <person name="Wu L."/>
            <person name="Ma J."/>
        </authorList>
    </citation>
    <scope>NUCLEOTIDE SEQUENCE [LARGE SCALE GENOMIC DNA]</scope>
    <source>
        <strain evidence="7">JCM 17304</strain>
    </source>
</reference>
<comment type="caution">
    <text evidence="6">The sequence shown here is derived from an EMBL/GenBank/DDBJ whole genome shotgun (WGS) entry which is preliminary data.</text>
</comment>
<keyword evidence="3" id="KW-0378">Hydrolase</keyword>
<comment type="similarity">
    <text evidence="1">Belongs to the EndA/NucM nuclease family.</text>
</comment>
<evidence type="ECO:0000313" key="7">
    <source>
        <dbReference type="Proteomes" id="UP001500392"/>
    </source>
</evidence>
<dbReference type="Gene3D" id="3.40.10.10">
    <property type="entry name" value="DNA Methylphosphotriester Repair Domain"/>
    <property type="match status" value="1"/>
</dbReference>
<evidence type="ECO:0000313" key="6">
    <source>
        <dbReference type="EMBL" id="GAA4091669.1"/>
    </source>
</evidence>
<accession>A0ABP7WLS1</accession>
<keyword evidence="7" id="KW-1185">Reference proteome</keyword>
<dbReference type="InterPro" id="IPR035451">
    <property type="entry name" value="Ada-like_dom_sf"/>
</dbReference>
<keyword evidence="2" id="KW-0540">Nuclease</keyword>
<dbReference type="Pfam" id="PF04231">
    <property type="entry name" value="Endonuclease_1"/>
    <property type="match status" value="1"/>
</dbReference>
<name>A0ABP7WLS1_9GAMM</name>
<dbReference type="Proteomes" id="UP001500392">
    <property type="component" value="Unassembled WGS sequence"/>
</dbReference>
<feature type="chain" id="PRO_5047319428" evidence="5">
    <location>
        <begin position="28"/>
        <end position="325"/>
    </location>
</feature>
<feature type="region of interest" description="Disordered" evidence="4">
    <location>
        <begin position="232"/>
        <end position="261"/>
    </location>
</feature>
<protein>
    <submittedName>
        <fullName evidence="6">Uncharacterized protein</fullName>
    </submittedName>
</protein>
<dbReference type="SUPFAM" id="SSF54060">
    <property type="entry name" value="His-Me finger endonucleases"/>
    <property type="match status" value="1"/>
</dbReference>
<dbReference type="EMBL" id="BAABDM010000002">
    <property type="protein sequence ID" value="GAA4091669.1"/>
    <property type="molecule type" value="Genomic_DNA"/>
</dbReference>